<dbReference type="Proteomes" id="UP000322521">
    <property type="component" value="Unassembled WGS sequence"/>
</dbReference>
<keyword evidence="1" id="KW-0812">Transmembrane</keyword>
<dbReference type="EMBL" id="VXJS01000009">
    <property type="protein sequence ID" value="KAA8672384.1"/>
    <property type="molecule type" value="Genomic_DNA"/>
</dbReference>
<dbReference type="AlphaFoldDB" id="A0A5M9NP89"/>
<dbReference type="PROSITE" id="PS51724">
    <property type="entry name" value="SPOR"/>
    <property type="match status" value="1"/>
</dbReference>
<dbReference type="InterPro" id="IPR036680">
    <property type="entry name" value="SPOR-like_sf"/>
</dbReference>
<evidence type="ECO:0000313" key="3">
    <source>
        <dbReference type="EMBL" id="KAA8672384.1"/>
    </source>
</evidence>
<reference evidence="3 4" key="1">
    <citation type="submission" date="2019-09" db="EMBL/GenBank/DDBJ databases">
        <title>Draft genome sequence of various Type strains from the CCUG.</title>
        <authorList>
            <person name="Pineiro-Iglesias B."/>
            <person name="Tunovic T."/>
            <person name="Unosson C."/>
            <person name="Inganas E."/>
            <person name="Ohlen M."/>
            <person name="Cardew S."/>
            <person name="Jensie-Markopoulos S."/>
            <person name="Salva-Serra F."/>
            <person name="Jaen-Luchoro D."/>
            <person name="Karlsson R."/>
            <person name="Svensson-Stadler L."/>
            <person name="Chun J."/>
            <person name="Moore E."/>
        </authorList>
    </citation>
    <scope>NUCLEOTIDE SEQUENCE [LARGE SCALE GENOMIC DNA]</scope>
    <source>
        <strain evidence="3 4">CCUG 56969T</strain>
    </source>
</reference>
<accession>A0A5M9NP89</accession>
<sequence>MAMDYLDEETLVIDKASKGSANTESDQAFSKLVAVHSTSAQEEFLRHFDKAENQLINISSDLLTKTLKISTLSEPDDLTVFREQFIQGINDIKAQATELTYPVAVIDKLCFLYAVVIDEFIIYTEWGEKRGWENKTLLSELFGMRNGGELFFSVAEKAARQPHKLIDLLEIVYLFINIGFKGQYREGGAEQLKAFVHQLEQTISQYRTVSGVHCRTKVKLPEVRKPTRRKRYFITSLFFFCLIATSFGLTEFWYTKTYTQRARDFTFLPNFSERYVLSGEVKDIVFISQDNDLESPPRHASKAQAVETSQVTSLAPSTANWLVQLATFSSKKNAQAFINNLSPSAYEPIISPYKKYYRVILRANTSEEARKTKAWYVENDQINAIIVRTSAHDLNKEESN</sequence>
<keyword evidence="4" id="KW-1185">Reference proteome</keyword>
<dbReference type="Gene3D" id="3.30.70.1070">
    <property type="entry name" value="Sporulation related repeat"/>
    <property type="match status" value="1"/>
</dbReference>
<dbReference type="Pfam" id="PF05036">
    <property type="entry name" value="SPOR"/>
    <property type="match status" value="1"/>
</dbReference>
<dbReference type="RefSeq" id="WP_086713365.1">
    <property type="nucleotide sequence ID" value="NZ_AP025492.1"/>
</dbReference>
<organism evidence="3 4">
    <name type="scientific">Vibrio gigantis</name>
    <dbReference type="NCBI Taxonomy" id="296199"/>
    <lineage>
        <taxon>Bacteria</taxon>
        <taxon>Pseudomonadati</taxon>
        <taxon>Pseudomonadota</taxon>
        <taxon>Gammaproteobacteria</taxon>
        <taxon>Vibrionales</taxon>
        <taxon>Vibrionaceae</taxon>
        <taxon>Vibrio</taxon>
    </lineage>
</organism>
<name>A0A5M9NP89_9VIBR</name>
<keyword evidence="1" id="KW-1133">Transmembrane helix</keyword>
<dbReference type="NCBIfam" id="TIGR03349">
    <property type="entry name" value="IV_VI_DotU"/>
    <property type="match status" value="1"/>
</dbReference>
<dbReference type="GO" id="GO:0042834">
    <property type="term" value="F:peptidoglycan binding"/>
    <property type="evidence" value="ECO:0007669"/>
    <property type="project" value="InterPro"/>
</dbReference>
<dbReference type="SUPFAM" id="SSF110997">
    <property type="entry name" value="Sporulation related repeat"/>
    <property type="match status" value="1"/>
</dbReference>
<dbReference type="PANTHER" id="PTHR38033:SF1">
    <property type="entry name" value="DOTU FAMILY TYPE IV_VI SECRETION SYSTEM PROTEIN"/>
    <property type="match status" value="1"/>
</dbReference>
<dbReference type="OrthoDB" id="345640at2"/>
<dbReference type="Pfam" id="PF09850">
    <property type="entry name" value="DotU"/>
    <property type="match status" value="1"/>
</dbReference>
<dbReference type="InterPro" id="IPR038522">
    <property type="entry name" value="T4/T6SS_DotU_sf"/>
</dbReference>
<evidence type="ECO:0000256" key="1">
    <source>
        <dbReference type="SAM" id="Phobius"/>
    </source>
</evidence>
<evidence type="ECO:0000259" key="2">
    <source>
        <dbReference type="PROSITE" id="PS51724"/>
    </source>
</evidence>
<dbReference type="InterPro" id="IPR007730">
    <property type="entry name" value="SPOR-like_dom"/>
</dbReference>
<feature type="transmembrane region" description="Helical" evidence="1">
    <location>
        <begin position="232"/>
        <end position="254"/>
    </location>
</feature>
<gene>
    <name evidence="3" type="ORF">F4W18_15605</name>
</gene>
<protein>
    <recommendedName>
        <fullName evidence="2">SPOR domain-containing protein</fullName>
    </recommendedName>
</protein>
<proteinExistence type="predicted"/>
<dbReference type="InterPro" id="IPR017732">
    <property type="entry name" value="T4/T6SS_DotU"/>
</dbReference>
<keyword evidence="1" id="KW-0472">Membrane</keyword>
<comment type="caution">
    <text evidence="3">The sequence shown here is derived from an EMBL/GenBank/DDBJ whole genome shotgun (WGS) entry which is preliminary data.</text>
</comment>
<dbReference type="PANTHER" id="PTHR38033">
    <property type="entry name" value="MEMBRANE PROTEIN-RELATED"/>
    <property type="match status" value="1"/>
</dbReference>
<evidence type="ECO:0000313" key="4">
    <source>
        <dbReference type="Proteomes" id="UP000322521"/>
    </source>
</evidence>
<dbReference type="Gene3D" id="1.25.40.590">
    <property type="entry name" value="Type IV / VI secretion system, DotU"/>
    <property type="match status" value="1"/>
</dbReference>
<dbReference type="NCBIfam" id="NF038228">
    <property type="entry name" value="IcmH_DotU_IVB"/>
    <property type="match status" value="1"/>
</dbReference>
<feature type="domain" description="SPOR" evidence="2">
    <location>
        <begin position="315"/>
        <end position="389"/>
    </location>
</feature>